<reference evidence="2 3" key="1">
    <citation type="submission" date="2019-02" db="EMBL/GenBank/DDBJ databases">
        <title>Novel genomic isolates of S. pyogenes and S. dysgalactiae subsp. equisimilis associated to necrotising fasciitis (NSTI).</title>
        <authorList>
            <person name="Barrantes I."/>
        </authorList>
    </citation>
    <scope>NUCLEOTIDE SEQUENCE [LARGE SCALE GENOMIC DNA]</scope>
    <source>
        <strain evidence="2 3">SPY5003</strain>
    </source>
</reference>
<dbReference type="RefSeq" id="WP_148845653.1">
    <property type="nucleotide sequence ID" value="NZ_SJLI01000452.1"/>
</dbReference>
<dbReference type="Proteomes" id="UP000325300">
    <property type="component" value="Unassembled WGS sequence"/>
</dbReference>
<gene>
    <name evidence="2" type="ORF">E0F67_11560</name>
</gene>
<dbReference type="EMBL" id="SJLI01000452">
    <property type="protein sequence ID" value="TYK89097.1"/>
    <property type="molecule type" value="Genomic_DNA"/>
</dbReference>
<evidence type="ECO:0000313" key="2">
    <source>
        <dbReference type="EMBL" id="TYK89097.1"/>
    </source>
</evidence>
<dbReference type="InterPro" id="IPR027417">
    <property type="entry name" value="P-loop_NTPase"/>
</dbReference>
<name>A0A5S4T5C7_STRPY</name>
<feature type="non-terminal residue" evidence="2">
    <location>
        <position position="151"/>
    </location>
</feature>
<keyword evidence="2" id="KW-0547">Nucleotide-binding</keyword>
<dbReference type="Pfam" id="PF00005">
    <property type="entry name" value="ABC_tran"/>
    <property type="match status" value="1"/>
</dbReference>
<organism evidence="2 3">
    <name type="scientific">Streptococcus pyogenes</name>
    <dbReference type="NCBI Taxonomy" id="1314"/>
    <lineage>
        <taxon>Bacteria</taxon>
        <taxon>Bacillati</taxon>
        <taxon>Bacillota</taxon>
        <taxon>Bacilli</taxon>
        <taxon>Lactobacillales</taxon>
        <taxon>Streptococcaceae</taxon>
        <taxon>Streptococcus</taxon>
    </lineage>
</organism>
<dbReference type="PANTHER" id="PTHR46743:SF2">
    <property type="entry name" value="TEICHOIC ACIDS EXPORT ATP-BINDING PROTEIN TAGH"/>
    <property type="match status" value="1"/>
</dbReference>
<dbReference type="InterPro" id="IPR050683">
    <property type="entry name" value="Bact_Polysacc_Export_ATP-bd"/>
</dbReference>
<evidence type="ECO:0000313" key="3">
    <source>
        <dbReference type="Proteomes" id="UP000325300"/>
    </source>
</evidence>
<dbReference type="GO" id="GO:0016887">
    <property type="term" value="F:ATP hydrolysis activity"/>
    <property type="evidence" value="ECO:0007669"/>
    <property type="project" value="InterPro"/>
</dbReference>
<dbReference type="AlphaFoldDB" id="A0A5S4T5C7"/>
<feature type="non-terminal residue" evidence="2">
    <location>
        <position position="1"/>
    </location>
</feature>
<accession>A0A5S4T5C7</accession>
<dbReference type="InterPro" id="IPR003439">
    <property type="entry name" value="ABC_transporter-like_ATP-bd"/>
</dbReference>
<evidence type="ECO:0000259" key="1">
    <source>
        <dbReference type="Pfam" id="PF00005"/>
    </source>
</evidence>
<dbReference type="PANTHER" id="PTHR46743">
    <property type="entry name" value="TEICHOIC ACIDS EXPORT ATP-BINDING PROTEIN TAGH"/>
    <property type="match status" value="1"/>
</dbReference>
<dbReference type="Gene3D" id="3.40.50.300">
    <property type="entry name" value="P-loop containing nucleotide triphosphate hydrolases"/>
    <property type="match status" value="1"/>
</dbReference>
<dbReference type="GO" id="GO:0005524">
    <property type="term" value="F:ATP binding"/>
    <property type="evidence" value="ECO:0007669"/>
    <property type="project" value="UniProtKB-KW"/>
</dbReference>
<feature type="domain" description="ABC transporter" evidence="1">
    <location>
        <begin position="11"/>
        <end position="87"/>
    </location>
</feature>
<keyword evidence="2" id="KW-0067">ATP-binding</keyword>
<protein>
    <submittedName>
        <fullName evidence="2">ABC transporter ATP-binding protein</fullName>
    </submittedName>
</protein>
<dbReference type="SUPFAM" id="SSF52540">
    <property type="entry name" value="P-loop containing nucleoside triphosphate hydrolases"/>
    <property type="match status" value="1"/>
</dbReference>
<sequence>GKLVPFIELGVGFNPELTGRENVFMNGALLGFSRDEVAAMYDDIVSFAELHDFMDQKLKNYSSGMQVRLAFSIAIKAKGDILILDEVLAVGDEAFQRKCFDYFAQLKREHKTVILVTHSMEQVQRFCNKAMLIDKGHHMEVGTPLEISQIY</sequence>
<comment type="caution">
    <text evidence="2">The sequence shown here is derived from an EMBL/GenBank/DDBJ whole genome shotgun (WGS) entry which is preliminary data.</text>
</comment>
<proteinExistence type="predicted"/>